<sequence length="174" mass="19234">MLDRLPELIDPLSFADKHSELSGQIKLKSLSRLAPLLKDDTGDATVDLFFSRQGRLASVEGKIAATLTVECQNCLNEMDLHIENNIKLGIVSSLDEADRLPEDYEPLLVGEGKIPLKDIVEDELLLALPDFPRHSEACFKAETSVDHQDSLDVEQSNSNNPFSILAKLKHTGVK</sequence>
<dbReference type="GO" id="GO:0042254">
    <property type="term" value="P:ribosome biogenesis"/>
    <property type="evidence" value="ECO:0007669"/>
    <property type="project" value="UniProtKB-KW"/>
</dbReference>
<accession>G4T3J6</accession>
<proteinExistence type="inferred from homology"/>
<name>G4T3J6_META2</name>
<evidence type="ECO:0000256" key="4">
    <source>
        <dbReference type="ARBA" id="ARBA00022517"/>
    </source>
</evidence>
<keyword evidence="4" id="KW-0690">Ribosome biogenesis</keyword>
<evidence type="ECO:0000313" key="7">
    <source>
        <dbReference type="Proteomes" id="UP000008315"/>
    </source>
</evidence>
<gene>
    <name evidence="6" type="ordered locus">MEALZ_2032</name>
</gene>
<dbReference type="Pfam" id="PF02620">
    <property type="entry name" value="YceD"/>
    <property type="match status" value="1"/>
</dbReference>
<evidence type="ECO:0000256" key="1">
    <source>
        <dbReference type="ARBA" id="ARBA00002868"/>
    </source>
</evidence>
<evidence type="ECO:0000256" key="5">
    <source>
        <dbReference type="ARBA" id="ARBA00031841"/>
    </source>
</evidence>
<dbReference type="HOGENOM" id="CLU_094127_2_0_6"/>
<dbReference type="PANTHER" id="PTHR38099:SF1">
    <property type="entry name" value="LARGE RIBOSOMAL RNA SUBUNIT ACCUMULATION PROTEIN YCED"/>
    <property type="match status" value="1"/>
</dbReference>
<dbReference type="KEGG" id="mah:MEALZ_2032"/>
<dbReference type="InterPro" id="IPR039255">
    <property type="entry name" value="YceD_bac"/>
</dbReference>
<keyword evidence="7" id="KW-1185">Reference proteome</keyword>
<dbReference type="Proteomes" id="UP000008315">
    <property type="component" value="Chromosome"/>
</dbReference>
<evidence type="ECO:0000256" key="3">
    <source>
        <dbReference type="ARBA" id="ARBA00015716"/>
    </source>
</evidence>
<dbReference type="InterPro" id="IPR003772">
    <property type="entry name" value="YceD"/>
</dbReference>
<dbReference type="EMBL" id="FO082060">
    <property type="protein sequence ID" value="CCE23718.1"/>
    <property type="molecule type" value="Genomic_DNA"/>
</dbReference>
<dbReference type="PATRIC" id="fig|271065.3.peg.2088"/>
<protein>
    <recommendedName>
        <fullName evidence="3">Large ribosomal RNA subunit accumulation protein YceD</fullName>
    </recommendedName>
    <alternativeName>
        <fullName evidence="5">23S rRNA accumulation protein YceD</fullName>
    </alternativeName>
</protein>
<evidence type="ECO:0000256" key="2">
    <source>
        <dbReference type="ARBA" id="ARBA00010740"/>
    </source>
</evidence>
<reference evidence="7" key="1">
    <citation type="journal article" date="2012" name="J. Bacteriol.">
        <title>Genome sequence of the haloalkaliphilic methanotrophic bacterium Methylomicrobium alcaliphilum 20Z.</title>
        <authorList>
            <person name="Vuilleumier S."/>
            <person name="Khmelenina V.N."/>
            <person name="Bringel F."/>
            <person name="Reshetnikov A.S."/>
            <person name="Lajus A."/>
            <person name="Mangenot S."/>
            <person name="Rouy Z."/>
            <person name="Op den Camp H.J."/>
            <person name="Jetten M.S."/>
            <person name="Dispirito A.A."/>
            <person name="Dunfield P."/>
            <person name="Klotz M.G."/>
            <person name="Semrau J.D."/>
            <person name="Stein L.Y."/>
            <person name="Barbe V."/>
            <person name="Medigue C."/>
            <person name="Trotsenko Y.A."/>
            <person name="Kalyuzhnaya M.G."/>
        </authorList>
    </citation>
    <scope>NUCLEOTIDE SEQUENCE [LARGE SCALE GENOMIC DNA]</scope>
    <source>
        <strain evidence="7">DSM 19304 / NCIMB 14124 / VKM B-2133 / 20Z</strain>
    </source>
</reference>
<dbReference type="STRING" id="1091494.MEALZ_2032"/>
<organism evidence="6 7">
    <name type="scientific">Methylotuvimicrobium alcaliphilum (strain DSM 19304 / NCIMB 14124 / VKM B-2133 / 20Z)</name>
    <name type="common">Methylomicrobium alcaliphilum</name>
    <dbReference type="NCBI Taxonomy" id="1091494"/>
    <lineage>
        <taxon>Bacteria</taxon>
        <taxon>Pseudomonadati</taxon>
        <taxon>Pseudomonadota</taxon>
        <taxon>Gammaproteobacteria</taxon>
        <taxon>Methylococcales</taxon>
        <taxon>Methylococcaceae</taxon>
        <taxon>Methylotuvimicrobium</taxon>
    </lineage>
</organism>
<evidence type="ECO:0000313" key="6">
    <source>
        <dbReference type="EMBL" id="CCE23718.1"/>
    </source>
</evidence>
<comment type="function">
    <text evidence="1">Plays a role in synthesis, processing and/or stability of 23S rRNA.</text>
</comment>
<dbReference type="AlphaFoldDB" id="G4T3J6"/>
<dbReference type="GO" id="GO:0005829">
    <property type="term" value="C:cytosol"/>
    <property type="evidence" value="ECO:0007669"/>
    <property type="project" value="TreeGrafter"/>
</dbReference>
<comment type="similarity">
    <text evidence="2">Belongs to the DUF177 domain family.</text>
</comment>
<dbReference type="RefSeq" id="WP_014148510.1">
    <property type="nucleotide sequence ID" value="NC_016112.1"/>
</dbReference>
<dbReference type="PANTHER" id="PTHR38099">
    <property type="entry name" value="LARGE RIBOSOMAL RNA SUBUNIT ACCUMULATION PROTEIN YCED"/>
    <property type="match status" value="1"/>
</dbReference>